<feature type="region of interest" description="Disordered" evidence="1">
    <location>
        <begin position="632"/>
        <end position="656"/>
    </location>
</feature>
<dbReference type="PANTHER" id="PTHR45621">
    <property type="entry name" value="OS01G0588500 PROTEIN-RELATED"/>
    <property type="match status" value="1"/>
</dbReference>
<reference evidence="3" key="1">
    <citation type="submission" date="2021-08" db="EMBL/GenBank/DDBJ databases">
        <title>WGS assembly of Ceratopteris richardii.</title>
        <authorList>
            <person name="Marchant D.B."/>
            <person name="Chen G."/>
            <person name="Jenkins J."/>
            <person name="Shu S."/>
            <person name="Leebens-Mack J."/>
            <person name="Grimwood J."/>
            <person name="Schmutz J."/>
            <person name="Soltis P."/>
            <person name="Soltis D."/>
            <person name="Chen Z.-H."/>
        </authorList>
    </citation>
    <scope>NUCLEOTIDE SEQUENCE</scope>
    <source>
        <strain evidence="3">Whitten #5841</strain>
        <tissue evidence="3">Leaf</tissue>
    </source>
</reference>
<dbReference type="OrthoDB" id="1915767at2759"/>
<name>A0A8T2QK63_CERRI</name>
<organism evidence="3 4">
    <name type="scientific">Ceratopteris richardii</name>
    <name type="common">Triangle waterfern</name>
    <dbReference type="NCBI Taxonomy" id="49495"/>
    <lineage>
        <taxon>Eukaryota</taxon>
        <taxon>Viridiplantae</taxon>
        <taxon>Streptophyta</taxon>
        <taxon>Embryophyta</taxon>
        <taxon>Tracheophyta</taxon>
        <taxon>Polypodiopsida</taxon>
        <taxon>Polypodiidae</taxon>
        <taxon>Polypodiales</taxon>
        <taxon>Pteridineae</taxon>
        <taxon>Pteridaceae</taxon>
        <taxon>Parkerioideae</taxon>
        <taxon>Ceratopteris</taxon>
    </lineage>
</organism>
<dbReference type="EMBL" id="CM035439">
    <property type="protein sequence ID" value="KAH7284004.1"/>
    <property type="molecule type" value="Genomic_DNA"/>
</dbReference>
<gene>
    <name evidence="3" type="ORF">KP509_34G035100</name>
</gene>
<dbReference type="Proteomes" id="UP000825935">
    <property type="component" value="Chromosome 34"/>
</dbReference>
<feature type="compositionally biased region" description="Low complexity" evidence="1">
    <location>
        <begin position="190"/>
        <end position="200"/>
    </location>
</feature>
<evidence type="ECO:0000313" key="4">
    <source>
        <dbReference type="Proteomes" id="UP000825935"/>
    </source>
</evidence>
<feature type="region of interest" description="Disordered" evidence="1">
    <location>
        <begin position="190"/>
        <end position="219"/>
    </location>
</feature>
<dbReference type="InterPro" id="IPR050823">
    <property type="entry name" value="Plant_Ser_Thr_Prot_Kinase"/>
</dbReference>
<feature type="compositionally biased region" description="Low complexity" evidence="1">
    <location>
        <begin position="58"/>
        <end position="71"/>
    </location>
</feature>
<feature type="region of interest" description="Disordered" evidence="1">
    <location>
        <begin position="116"/>
        <end position="138"/>
    </location>
</feature>
<feature type="domain" description="Protein kinase" evidence="2">
    <location>
        <begin position="239"/>
        <end position="532"/>
    </location>
</feature>
<evidence type="ECO:0000313" key="3">
    <source>
        <dbReference type="EMBL" id="KAH7284004.1"/>
    </source>
</evidence>
<keyword evidence="4" id="KW-1185">Reference proteome</keyword>
<dbReference type="GO" id="GO:0004672">
    <property type="term" value="F:protein kinase activity"/>
    <property type="evidence" value="ECO:0007669"/>
    <property type="project" value="InterPro"/>
</dbReference>
<sequence>MGCFTVPHHRRSKCRQVPAFPDLDFPNCSLDDVKQRSLFPSSSPLRSRSRINTDYGTHSLSSSSPFHSAPLENTTDSSPFRKYASYNGRFENLGDATGIGRSFTYGQGANNFVASHSSPASFPPESDEGGHIHLFPLPLPPSVSASTTTSSTTCADDASLPSISSTGSGSLLSAPSLSTSSCCVSSVSSTNSKSCNSSPGLSSTADSHPSPLPLPPPPGSSRGLCEFSYDELAGACMNFAPEFFIREGGAGPVYRACLQKHENGSMDLAVTRLIRGPSHQSVKKWRSELGSIAWLSHPHLCKVIGFSGEDPPGPQERLQGFERERLLVYEHMSNGNLEDLLYCRKGKAPLGWGTRVKIALGAAQGLSYLHERTPRQIIYRTFRTINIQVDSKFNAKLSDYGFAFNSSECPSSSLDSSENLYDAYAAPETRSLGEFSAKSNVWSFGIVLLELLTGRQNMDDFFPPEERDLLQWCRPYLLDSKRLYLVMDPEMKGRYPTREAKMLADLALLCLAEDSMARPTMRNVSGSISRLVEANACQASMRPGPYKGTVSRLKSVHSRNSLQLKQGLENARANHGANTYSGKYTDKFKISRSSSLASVLASPSRAFVGAGIGAEESIAPQRPKMRSFLSGEIGKKSHSSRTGDYPPLPGPNRYLSGDSFLGDNKNANSSRSGRKFKFSKSSSLVSVLASPARVFSGASIGGGDIMDRHVHGPKGKLRGLFSGEFGKGTSSAWETNHSVSGACGFLSGDLAVQDKAVVTENPLYQDSQVPPPLGRSLSNSSRLTPVTG</sequence>
<dbReference type="Pfam" id="PF07714">
    <property type="entry name" value="PK_Tyr_Ser-Thr"/>
    <property type="match status" value="1"/>
</dbReference>
<accession>A0A8T2QK63</accession>
<feature type="region of interest" description="Disordered" evidence="1">
    <location>
        <begin position="762"/>
        <end position="788"/>
    </location>
</feature>
<feature type="compositionally biased region" description="Polar residues" evidence="1">
    <location>
        <begin position="776"/>
        <end position="788"/>
    </location>
</feature>
<dbReference type="Gene3D" id="1.10.510.10">
    <property type="entry name" value="Transferase(Phosphotransferase) domain 1"/>
    <property type="match status" value="1"/>
</dbReference>
<dbReference type="InterPro" id="IPR001245">
    <property type="entry name" value="Ser-Thr/Tyr_kinase_cat_dom"/>
</dbReference>
<dbReference type="GO" id="GO:0005524">
    <property type="term" value="F:ATP binding"/>
    <property type="evidence" value="ECO:0007669"/>
    <property type="project" value="InterPro"/>
</dbReference>
<protein>
    <recommendedName>
        <fullName evidence="2">Protein kinase domain-containing protein</fullName>
    </recommendedName>
</protein>
<feature type="region of interest" description="Disordered" evidence="1">
    <location>
        <begin position="40"/>
        <end position="78"/>
    </location>
</feature>
<dbReference type="InterPro" id="IPR011009">
    <property type="entry name" value="Kinase-like_dom_sf"/>
</dbReference>
<dbReference type="SUPFAM" id="SSF56112">
    <property type="entry name" value="Protein kinase-like (PK-like)"/>
    <property type="match status" value="1"/>
</dbReference>
<evidence type="ECO:0000256" key="1">
    <source>
        <dbReference type="SAM" id="MobiDB-lite"/>
    </source>
</evidence>
<dbReference type="PROSITE" id="PS50011">
    <property type="entry name" value="PROTEIN_KINASE_DOM"/>
    <property type="match status" value="1"/>
</dbReference>
<dbReference type="AlphaFoldDB" id="A0A8T2QK63"/>
<evidence type="ECO:0000259" key="2">
    <source>
        <dbReference type="PROSITE" id="PS50011"/>
    </source>
</evidence>
<dbReference type="Gene3D" id="3.30.200.20">
    <property type="entry name" value="Phosphorylase Kinase, domain 1"/>
    <property type="match status" value="1"/>
</dbReference>
<dbReference type="InterPro" id="IPR000719">
    <property type="entry name" value="Prot_kinase_dom"/>
</dbReference>
<proteinExistence type="predicted"/>
<feature type="compositionally biased region" description="Pro residues" evidence="1">
    <location>
        <begin position="210"/>
        <end position="219"/>
    </location>
</feature>
<comment type="caution">
    <text evidence="3">The sequence shown here is derived from an EMBL/GenBank/DDBJ whole genome shotgun (WGS) entry which is preliminary data.</text>
</comment>